<dbReference type="EMBL" id="BOOH01000048">
    <property type="protein sequence ID" value="GIH79396.1"/>
    <property type="molecule type" value="Genomic_DNA"/>
</dbReference>
<name>A0A8J3W912_9ACTN</name>
<reference evidence="7 8" key="1">
    <citation type="submission" date="2021-01" db="EMBL/GenBank/DDBJ databases">
        <title>Whole genome shotgun sequence of Planobispora longispora NBRC 13918.</title>
        <authorList>
            <person name="Komaki H."/>
            <person name="Tamura T."/>
        </authorList>
    </citation>
    <scope>NUCLEOTIDE SEQUENCE [LARGE SCALE GENOMIC DNA]</scope>
    <source>
        <strain evidence="7 8">NBRC 13918</strain>
    </source>
</reference>
<evidence type="ECO:0000256" key="5">
    <source>
        <dbReference type="SAM" id="Phobius"/>
    </source>
</evidence>
<accession>A0A8J3W912</accession>
<protein>
    <recommendedName>
        <fullName evidence="6">Integral membrane bound transporter domain-containing protein</fullName>
    </recommendedName>
</protein>
<dbReference type="Proteomes" id="UP000616724">
    <property type="component" value="Unassembled WGS sequence"/>
</dbReference>
<feature type="transmembrane region" description="Helical" evidence="5">
    <location>
        <begin position="12"/>
        <end position="33"/>
    </location>
</feature>
<organism evidence="7 8">
    <name type="scientific">Planobispora longispora</name>
    <dbReference type="NCBI Taxonomy" id="28887"/>
    <lineage>
        <taxon>Bacteria</taxon>
        <taxon>Bacillati</taxon>
        <taxon>Actinomycetota</taxon>
        <taxon>Actinomycetes</taxon>
        <taxon>Streptosporangiales</taxon>
        <taxon>Streptosporangiaceae</taxon>
        <taxon>Planobispora</taxon>
    </lineage>
</organism>
<evidence type="ECO:0000256" key="1">
    <source>
        <dbReference type="ARBA" id="ARBA00004141"/>
    </source>
</evidence>
<gene>
    <name evidence="7" type="ORF">Plo01_58250</name>
</gene>
<keyword evidence="8" id="KW-1185">Reference proteome</keyword>
<keyword evidence="3 5" id="KW-1133">Transmembrane helix</keyword>
<dbReference type="Pfam" id="PF13515">
    <property type="entry name" value="FUSC_2"/>
    <property type="match status" value="1"/>
</dbReference>
<evidence type="ECO:0000259" key="6">
    <source>
        <dbReference type="Pfam" id="PF13515"/>
    </source>
</evidence>
<dbReference type="GO" id="GO:0016020">
    <property type="term" value="C:membrane"/>
    <property type="evidence" value="ECO:0007669"/>
    <property type="project" value="UniProtKB-SubCell"/>
</dbReference>
<comment type="subcellular location">
    <subcellularLocation>
        <location evidence="1">Membrane</location>
        <topology evidence="1">Multi-pass membrane protein</topology>
    </subcellularLocation>
</comment>
<comment type="caution">
    <text evidence="7">The sequence shown here is derived from an EMBL/GenBank/DDBJ whole genome shotgun (WGS) entry which is preliminary data.</text>
</comment>
<sequence length="361" mass="36982">MNVDVRGRLERLALMGPSIAQCAVAAALAWVVAKDVLGHGRPFFAPIAVVICIGVAVGQRVRRLAELVAGVSLGVGIGDLLILQIGSGPWQIALVVALAMSAAVLLDSGSLIVLQAGSSAVLVATLLPPTGVGGLDRMVDAMVGGALGIAAVALLPTGPAAIVHRHAAAVLEALAAALRGAADAVAERDPERAADTLEEVRGTQQAVEDLDDALKTGKEMTTIAPLRRRLRTRLGRYETAAPPVDRALRNTRVLVRRAVAALHAGETPPASFSPVLRELAAAVLTLRDELAAGHPPDGARAAIMEAAARLDGVPTALAGFSTAAMIAQLRSIVVDLLEATGTDRETALAALPPLTRPADGH</sequence>
<feature type="transmembrane region" description="Helical" evidence="5">
    <location>
        <begin position="64"/>
        <end position="83"/>
    </location>
</feature>
<feature type="domain" description="Integral membrane bound transporter" evidence="6">
    <location>
        <begin position="28"/>
        <end position="150"/>
    </location>
</feature>
<evidence type="ECO:0000256" key="3">
    <source>
        <dbReference type="ARBA" id="ARBA00022989"/>
    </source>
</evidence>
<feature type="transmembrane region" description="Helical" evidence="5">
    <location>
        <begin position="39"/>
        <end position="57"/>
    </location>
</feature>
<dbReference type="AlphaFoldDB" id="A0A8J3W912"/>
<keyword evidence="2 5" id="KW-0812">Transmembrane</keyword>
<dbReference type="InterPro" id="IPR049453">
    <property type="entry name" value="Memb_transporter_dom"/>
</dbReference>
<evidence type="ECO:0000256" key="4">
    <source>
        <dbReference type="ARBA" id="ARBA00023136"/>
    </source>
</evidence>
<evidence type="ECO:0000313" key="8">
    <source>
        <dbReference type="Proteomes" id="UP000616724"/>
    </source>
</evidence>
<keyword evidence="4 5" id="KW-0472">Membrane</keyword>
<feature type="transmembrane region" description="Helical" evidence="5">
    <location>
        <begin position="141"/>
        <end position="163"/>
    </location>
</feature>
<evidence type="ECO:0000313" key="7">
    <source>
        <dbReference type="EMBL" id="GIH79396.1"/>
    </source>
</evidence>
<proteinExistence type="predicted"/>
<feature type="transmembrane region" description="Helical" evidence="5">
    <location>
        <begin position="111"/>
        <end position="129"/>
    </location>
</feature>
<evidence type="ECO:0000256" key="2">
    <source>
        <dbReference type="ARBA" id="ARBA00022692"/>
    </source>
</evidence>
<dbReference type="RefSeq" id="WP_203893861.1">
    <property type="nucleotide sequence ID" value="NZ_BOOH01000048.1"/>
</dbReference>